<evidence type="ECO:0000259" key="8">
    <source>
        <dbReference type="PROSITE" id="PS51390"/>
    </source>
</evidence>
<comment type="caution">
    <text evidence="5">Lacks conserved residue(s) required for the propagation of feature annotation.</text>
</comment>
<feature type="compositionally biased region" description="Basic residues" evidence="6">
    <location>
        <begin position="1730"/>
        <end position="1743"/>
    </location>
</feature>
<feature type="compositionally biased region" description="Polar residues" evidence="6">
    <location>
        <begin position="826"/>
        <end position="835"/>
    </location>
</feature>
<keyword evidence="1 5" id="KW-0768">Sushi</keyword>
<name>A0AAE1HZA5_9NEOP</name>
<feature type="region of interest" description="Disordered" evidence="6">
    <location>
        <begin position="1719"/>
        <end position="1785"/>
    </location>
</feature>
<evidence type="ECO:0000256" key="6">
    <source>
        <dbReference type="SAM" id="MobiDB-lite"/>
    </source>
</evidence>
<dbReference type="InterPro" id="IPR050350">
    <property type="entry name" value="Compl-Cell_Adhes-Reg"/>
</dbReference>
<feature type="domain" description="Sushi" evidence="7">
    <location>
        <begin position="420"/>
        <end position="477"/>
    </location>
</feature>
<evidence type="ECO:0000256" key="5">
    <source>
        <dbReference type="PROSITE-ProRule" id="PRU00302"/>
    </source>
</evidence>
<dbReference type="FunFam" id="2.10.70.10:FF:000086">
    <property type="entry name" value="Hig-anchoring scaffold protein, isoform A"/>
    <property type="match status" value="1"/>
</dbReference>
<feature type="disulfide bond" evidence="5">
    <location>
        <begin position="1572"/>
        <end position="1599"/>
    </location>
</feature>
<evidence type="ECO:0000256" key="3">
    <source>
        <dbReference type="ARBA" id="ARBA00023157"/>
    </source>
</evidence>
<dbReference type="PANTHER" id="PTHR19325">
    <property type="entry name" value="COMPLEMENT COMPONENT-RELATED SUSHI DOMAIN-CONTAINING"/>
    <property type="match status" value="1"/>
</dbReference>
<dbReference type="Gene3D" id="2.10.70.10">
    <property type="entry name" value="Complement Module, domain 1"/>
    <property type="match status" value="16"/>
</dbReference>
<feature type="region of interest" description="Disordered" evidence="6">
    <location>
        <begin position="809"/>
        <end position="835"/>
    </location>
</feature>
<dbReference type="EMBL" id="JAHWGI010001411">
    <property type="protein sequence ID" value="KAK3930389.1"/>
    <property type="molecule type" value="Genomic_DNA"/>
</dbReference>
<feature type="domain" description="Sushi" evidence="7">
    <location>
        <begin position="670"/>
        <end position="741"/>
    </location>
</feature>
<feature type="region of interest" description="Disordered" evidence="6">
    <location>
        <begin position="924"/>
        <end position="1041"/>
    </location>
</feature>
<feature type="region of interest" description="Disordered" evidence="6">
    <location>
        <begin position="847"/>
        <end position="906"/>
    </location>
</feature>
<sequence length="1796" mass="196957">MTAVVVEDVHDLVQDTRLSATAWPVYTISRVVTPCSLSSRTGRACPGCFPQDPDGPAPQVLCLLHHPLPRAYAAGFERPNCLQPLTDSSSTIPFWSTAARNPPASHWQLADGYFCNVPDALLRKVRKPYQSARRVHSKRYSESGPQAQQAAPSAGQTVAPEEDEDYDSAEAEDDERVYKNPRNSPSAVCPRDEEHANFLGQTCLRKCSSDEDCKSKKKKCRCDGMCGMSCIKPDRECPDLDPLAIGNVTTTGRFFGDTATYTCEAGFHLVGLRVRTCQADGKWSGQAPTCKSVYCRTPPPMDHARHSALPAQTTFDVGTTLKYQCHSGYVTNGFPTAKCLAMGGSASWFGPDISCEPRTCGQPADPENGWHKASCYTYTCRATYECAKEYELVGRAERTCQADGTWSPKDLPTCVLVAEVECPAPENPANGRAIYTRQAYNSVVSYECNYGYSLVGDATRRCGADRRWSGHKPACQEINCGDPGPLYNGWLENLEGGTLLGASVIFRCKEGMRLEGNASSVCQIDGHWRYPTPRCMAPCVVPKIVNGTVWPRGVISNTTDDAITLSTDGAQTVPHGEQLLVRCEPRYEFLNNGTPVLCNNGTWTQIPKCQPARCKRMPRAPRNGYVIAPKTDHGMRARFACRDGFTLRGQDVTECSYGNWSGEVPVCDEVYCPFPGYVENGKVMLVGNMGLYDYRPYVRKVTNNKQIMYDCDRGYVLAEGPPGATCIGGDWSPKQLPRCVPGKHPRLRWSRSVRRRRVALYAARLRALSSWSGEGGSSSSSSSGGHSDNEENNHVVHHHRLTAATPAPSVEFQPWGAPVMDHDNVQDSSLLQPSEASRELVRHLLGKNLSPDGRDHPRSARGHHARAPQDSAPVAGNPEQRHSDDHPLYGRAQPAHNGAEPLGPAGMSNVVSWFTVDGRTREQARAERARRAARPDEDADDDEASESSSASESEESSSSSTSASSEESSHEDHHPTATLVPTKNPAHAKNGTILSRQARASRTRVGPQVMRANRHRGGDRRKSTKTRKDSTKKTSPGNTVTCESLDVNSFTHVVVTKPGRDHNDSASSGSTVLVTCEVGYQLSIGTNQTAKCVRGRWKPAKPECIIVPCRIPETEHAIYRRVNDSALLIEDTEVSSDEEVKFSCINGYNPVGALRFRCKHGEWDVSELPWCEPGDDTNYRGGDSGGDIDLFGEVDKGDRRSCTPPGKVQGSLVYINGHPMKEGEMSFPDGTEVTFNCMASIMGEKSTWRILCEDGTWLGRSLSCDMEDLADSKLRDNTTCTLRSTEPNVVSFHNDQLITVDVVDLPAGAVVVSRCRDIGKYQLIGSSHRRCVSGEWDGQKPVCFGLNQENDYALEKPPTILFRHRLGPIAQSNDGRLIVYPGVVLHMECLWIRRFGTPKWSVSHSYSSNNSAVIVLTDTVNTNSTNSTDTPQKIYPTGWNSEDGRDSALEYRLSILHASQDDSGEFTCTTPTRHTHSVHIEVKAVNCPKLPDKRGLVYSTTSTKMNTRVSMSCPGGNSLIGASEIVCLASGNWSAPFPVCESVECADISDSDSNLRVSILSRGVGGQAVFSCPAGFGLVGQAHSVCQANGEWAGPLPSCKVVNCEAPGTPDHGYTTGQGPPYRAGDIVQFNCNPQFMMEGQPIIACQENGRWSGSVPKCVQACSYPGTAISGRMSDVKFYYKIGETVTFDCDEGLEVRGVSMLRCMRNGKWSNAIPPAAERPAAAAATPHQHHHHHHHHHHLHPDRYNERDRVVGRPDPPHTPVATRQQQQQQQQQKKKKKTRWQQTCRILGQLIK</sequence>
<feature type="domain" description="Sushi" evidence="7">
    <location>
        <begin position="228"/>
        <end position="292"/>
    </location>
</feature>
<comment type="caution">
    <text evidence="9">The sequence shown here is derived from an EMBL/GenBank/DDBJ whole genome shotgun (WGS) entry which is preliminary data.</text>
</comment>
<dbReference type="InterPro" id="IPR000436">
    <property type="entry name" value="Sushi_SCR_CCP_dom"/>
</dbReference>
<feature type="domain" description="Sushi" evidence="7">
    <location>
        <begin position="1200"/>
        <end position="1266"/>
    </location>
</feature>
<feature type="compositionally biased region" description="Basic and acidic residues" evidence="6">
    <location>
        <begin position="1744"/>
        <end position="1759"/>
    </location>
</feature>
<dbReference type="InterPro" id="IPR035976">
    <property type="entry name" value="Sushi/SCR/CCP_sf"/>
</dbReference>
<feature type="region of interest" description="Disordered" evidence="6">
    <location>
        <begin position="770"/>
        <end position="792"/>
    </location>
</feature>
<feature type="compositionally biased region" description="Low complexity" evidence="6">
    <location>
        <begin position="946"/>
        <end position="966"/>
    </location>
</feature>
<feature type="domain" description="Sushi" evidence="7">
    <location>
        <begin position="1278"/>
        <end position="1345"/>
    </location>
</feature>
<feature type="disulfide bond" evidence="5">
    <location>
        <begin position="263"/>
        <end position="290"/>
    </location>
</feature>
<feature type="compositionally biased region" description="Acidic residues" evidence="6">
    <location>
        <begin position="160"/>
        <end position="175"/>
    </location>
</feature>
<feature type="domain" description="Sushi" evidence="7">
    <location>
        <begin position="1040"/>
        <end position="1106"/>
    </location>
</feature>
<feature type="domain" description="Sushi" evidence="7">
    <location>
        <begin position="1543"/>
        <end position="1601"/>
    </location>
</feature>
<feature type="compositionally biased region" description="Low complexity" evidence="6">
    <location>
        <begin position="770"/>
        <end position="786"/>
    </location>
</feature>
<evidence type="ECO:0000313" key="10">
    <source>
        <dbReference type="Proteomes" id="UP001219518"/>
    </source>
</evidence>
<evidence type="ECO:0000313" key="9">
    <source>
        <dbReference type="EMBL" id="KAK3930389.1"/>
    </source>
</evidence>
<evidence type="ECO:0000259" key="7">
    <source>
        <dbReference type="PROSITE" id="PS50923"/>
    </source>
</evidence>
<feature type="domain" description="Sushi" evidence="7">
    <location>
        <begin position="1602"/>
        <end position="1661"/>
    </location>
</feature>
<dbReference type="CDD" id="cd00033">
    <property type="entry name" value="CCP"/>
    <property type="match status" value="10"/>
</dbReference>
<reference evidence="9" key="1">
    <citation type="submission" date="2021-07" db="EMBL/GenBank/DDBJ databases">
        <authorList>
            <person name="Catto M.A."/>
            <person name="Jacobson A."/>
            <person name="Kennedy G."/>
            <person name="Labadie P."/>
            <person name="Hunt B.G."/>
            <person name="Srinivasan R."/>
        </authorList>
    </citation>
    <scope>NUCLEOTIDE SEQUENCE</scope>
    <source>
        <strain evidence="9">PL_HMW_Pooled</strain>
        <tissue evidence="9">Head</tissue>
    </source>
</reference>
<organism evidence="9 10">
    <name type="scientific">Frankliniella fusca</name>
    <dbReference type="NCBI Taxonomy" id="407009"/>
    <lineage>
        <taxon>Eukaryota</taxon>
        <taxon>Metazoa</taxon>
        <taxon>Ecdysozoa</taxon>
        <taxon>Arthropoda</taxon>
        <taxon>Hexapoda</taxon>
        <taxon>Insecta</taxon>
        <taxon>Pterygota</taxon>
        <taxon>Neoptera</taxon>
        <taxon>Paraneoptera</taxon>
        <taxon>Thysanoptera</taxon>
        <taxon>Terebrantia</taxon>
        <taxon>Thripoidea</taxon>
        <taxon>Thripidae</taxon>
        <taxon>Frankliniella</taxon>
    </lineage>
</organism>
<protein>
    <submittedName>
        <fullName evidence="9">Protein lev-9</fullName>
    </submittedName>
</protein>
<feature type="domain" description="Sushi" evidence="7">
    <location>
        <begin position="358"/>
        <end position="416"/>
    </location>
</feature>
<proteinExistence type="predicted"/>
<feature type="disulfide bond" evidence="5">
    <location>
        <begin position="1237"/>
        <end position="1264"/>
    </location>
</feature>
<dbReference type="Pfam" id="PF00084">
    <property type="entry name" value="Sushi"/>
    <property type="match status" value="12"/>
</dbReference>
<feature type="domain" description="Sushi" evidence="7">
    <location>
        <begin position="478"/>
        <end position="537"/>
    </location>
</feature>
<keyword evidence="2" id="KW-0677">Repeat</keyword>
<dbReference type="GO" id="GO:0030414">
    <property type="term" value="F:peptidase inhibitor activity"/>
    <property type="evidence" value="ECO:0007669"/>
    <property type="project" value="InterPro"/>
</dbReference>
<feature type="domain" description="WAP" evidence="8">
    <location>
        <begin position="181"/>
        <end position="234"/>
    </location>
</feature>
<feature type="disulfide bond" evidence="5">
    <location>
        <begin position="1632"/>
        <end position="1659"/>
    </location>
</feature>
<feature type="compositionally biased region" description="Basic and acidic residues" evidence="6">
    <location>
        <begin position="879"/>
        <end position="888"/>
    </location>
</feature>
<dbReference type="PROSITE" id="PS51390">
    <property type="entry name" value="WAP"/>
    <property type="match status" value="1"/>
</dbReference>
<reference evidence="9" key="2">
    <citation type="journal article" date="2023" name="BMC Genomics">
        <title>Pest status, molecular evolution, and epigenetic factors derived from the genome assembly of Frankliniella fusca, a thysanopteran phytovirus vector.</title>
        <authorList>
            <person name="Catto M.A."/>
            <person name="Labadie P.E."/>
            <person name="Jacobson A.L."/>
            <person name="Kennedy G.G."/>
            <person name="Srinivasan R."/>
            <person name="Hunt B.G."/>
        </authorList>
    </citation>
    <scope>NUCLEOTIDE SEQUENCE</scope>
    <source>
        <strain evidence="9">PL_HMW_Pooled</strain>
    </source>
</reference>
<feature type="disulfide bond" evidence="5">
    <location>
        <begin position="1513"/>
        <end position="1540"/>
    </location>
</feature>
<feature type="region of interest" description="Disordered" evidence="6">
    <location>
        <begin position="132"/>
        <end position="190"/>
    </location>
</feature>
<feature type="disulfide bond" evidence="5">
    <location>
        <begin position="1144"/>
        <end position="1171"/>
    </location>
</feature>
<feature type="compositionally biased region" description="Low complexity" evidence="6">
    <location>
        <begin position="1719"/>
        <end position="1729"/>
    </location>
</feature>
<keyword evidence="4" id="KW-0325">Glycoprotein</keyword>
<feature type="disulfide bond" evidence="5">
    <location>
        <begin position="508"/>
        <end position="535"/>
    </location>
</feature>
<dbReference type="PANTHER" id="PTHR19325:SF575">
    <property type="entry name" value="LOCOMOTION-RELATED PROTEIN HIKARU GENKI"/>
    <property type="match status" value="1"/>
</dbReference>
<dbReference type="Proteomes" id="UP001219518">
    <property type="component" value="Unassembled WGS sequence"/>
</dbReference>
<dbReference type="SUPFAM" id="SSF57535">
    <property type="entry name" value="Complement control module/SCR domain"/>
    <property type="match status" value="14"/>
</dbReference>
<evidence type="ECO:0000256" key="4">
    <source>
        <dbReference type="ARBA" id="ARBA00023180"/>
    </source>
</evidence>
<keyword evidence="10" id="KW-1185">Reference proteome</keyword>
<dbReference type="SMART" id="SM00032">
    <property type="entry name" value="CCP"/>
    <property type="match status" value="16"/>
</dbReference>
<feature type="domain" description="Sushi" evidence="7">
    <location>
        <begin position="1662"/>
        <end position="1720"/>
    </location>
</feature>
<feature type="compositionally biased region" description="Basic and acidic residues" evidence="6">
    <location>
        <begin position="924"/>
        <end position="936"/>
    </location>
</feature>
<dbReference type="PROSITE" id="PS50923">
    <property type="entry name" value="SUSHI"/>
    <property type="match status" value="15"/>
</dbReference>
<feature type="domain" description="Sushi" evidence="7">
    <location>
        <begin position="612"/>
        <end position="669"/>
    </location>
</feature>
<accession>A0AAE1HZA5</accession>
<dbReference type="Pfam" id="PF00095">
    <property type="entry name" value="WAP"/>
    <property type="match status" value="1"/>
</dbReference>
<feature type="domain" description="Sushi" evidence="7">
    <location>
        <begin position="293"/>
        <end position="357"/>
    </location>
</feature>
<gene>
    <name evidence="9" type="ORF">KUF71_005123</name>
</gene>
<evidence type="ECO:0000256" key="1">
    <source>
        <dbReference type="ARBA" id="ARBA00022659"/>
    </source>
</evidence>
<feature type="domain" description="Sushi" evidence="7">
    <location>
        <begin position="1485"/>
        <end position="1542"/>
    </location>
</feature>
<keyword evidence="3 5" id="KW-1015">Disulfide bond</keyword>
<dbReference type="InterPro" id="IPR008197">
    <property type="entry name" value="WAP_dom"/>
</dbReference>
<feature type="domain" description="Sushi" evidence="7">
    <location>
        <begin position="1107"/>
        <end position="1173"/>
    </location>
</feature>
<dbReference type="GO" id="GO:0005576">
    <property type="term" value="C:extracellular region"/>
    <property type="evidence" value="ECO:0007669"/>
    <property type="project" value="InterPro"/>
</dbReference>
<evidence type="ECO:0000256" key="2">
    <source>
        <dbReference type="ARBA" id="ARBA00022737"/>
    </source>
</evidence>
<feature type="disulfide bond" evidence="5">
    <location>
        <begin position="448"/>
        <end position="475"/>
    </location>
</feature>
<feature type="compositionally biased region" description="Low complexity" evidence="6">
    <location>
        <begin position="143"/>
        <end position="156"/>
    </location>
</feature>
<feature type="compositionally biased region" description="Basic residues" evidence="6">
    <location>
        <begin position="1012"/>
        <end position="1025"/>
    </location>
</feature>